<reference evidence="2" key="1">
    <citation type="submission" date="2020-09" db="EMBL/GenBank/DDBJ databases">
        <title>Genome-Enabled Discovery of Anthraquinone Biosynthesis in Senna tora.</title>
        <authorList>
            <person name="Kang S.-H."/>
            <person name="Pandey R.P."/>
            <person name="Lee C.-M."/>
            <person name="Sim J.-S."/>
            <person name="Jeong J.-T."/>
            <person name="Choi B.-S."/>
            <person name="Jung M."/>
            <person name="Ginzburg D."/>
            <person name="Zhao K."/>
            <person name="Won S.Y."/>
            <person name="Oh T.-J."/>
            <person name="Yu Y."/>
            <person name="Kim N.-H."/>
            <person name="Lee O.R."/>
            <person name="Lee T.-H."/>
            <person name="Bashyal P."/>
            <person name="Kim T.-S."/>
            <person name="Lee W.-H."/>
            <person name="Kawkins C."/>
            <person name="Kim C.-K."/>
            <person name="Kim J.S."/>
            <person name="Ahn B.O."/>
            <person name="Rhee S.Y."/>
            <person name="Sohng J.K."/>
        </authorList>
    </citation>
    <scope>NUCLEOTIDE SEQUENCE</scope>
    <source>
        <tissue evidence="2">Leaf</tissue>
    </source>
</reference>
<feature type="region of interest" description="Disordered" evidence="1">
    <location>
        <begin position="1"/>
        <end position="34"/>
    </location>
</feature>
<proteinExistence type="predicted"/>
<keyword evidence="3" id="KW-1185">Reference proteome</keyword>
<dbReference type="Proteomes" id="UP000634136">
    <property type="component" value="Unassembled WGS sequence"/>
</dbReference>
<evidence type="ECO:0000313" key="2">
    <source>
        <dbReference type="EMBL" id="KAF7810809.1"/>
    </source>
</evidence>
<name>A0A834T6L8_9FABA</name>
<organism evidence="2 3">
    <name type="scientific">Senna tora</name>
    <dbReference type="NCBI Taxonomy" id="362788"/>
    <lineage>
        <taxon>Eukaryota</taxon>
        <taxon>Viridiplantae</taxon>
        <taxon>Streptophyta</taxon>
        <taxon>Embryophyta</taxon>
        <taxon>Tracheophyta</taxon>
        <taxon>Spermatophyta</taxon>
        <taxon>Magnoliopsida</taxon>
        <taxon>eudicotyledons</taxon>
        <taxon>Gunneridae</taxon>
        <taxon>Pentapetalae</taxon>
        <taxon>rosids</taxon>
        <taxon>fabids</taxon>
        <taxon>Fabales</taxon>
        <taxon>Fabaceae</taxon>
        <taxon>Caesalpinioideae</taxon>
        <taxon>Cassia clade</taxon>
        <taxon>Senna</taxon>
    </lineage>
</organism>
<dbReference type="AlphaFoldDB" id="A0A834T6L8"/>
<dbReference type="EMBL" id="JAAIUW010000010">
    <property type="protein sequence ID" value="KAF7810809.1"/>
    <property type="molecule type" value="Genomic_DNA"/>
</dbReference>
<sequence length="34" mass="4144">MRKTFKFNIATQPSNNRARHGDKRTKRRRKMIQA</sequence>
<comment type="caution">
    <text evidence="2">The sequence shown here is derived from an EMBL/GenBank/DDBJ whole genome shotgun (WGS) entry which is preliminary data.</text>
</comment>
<evidence type="ECO:0000313" key="3">
    <source>
        <dbReference type="Proteomes" id="UP000634136"/>
    </source>
</evidence>
<accession>A0A834T6L8</accession>
<feature type="compositionally biased region" description="Basic residues" evidence="1">
    <location>
        <begin position="17"/>
        <end position="34"/>
    </location>
</feature>
<protein>
    <submittedName>
        <fullName evidence="2">Uncharacterized protein</fullName>
    </submittedName>
</protein>
<gene>
    <name evidence="2" type="ORF">G2W53_031785</name>
</gene>
<evidence type="ECO:0000256" key="1">
    <source>
        <dbReference type="SAM" id="MobiDB-lite"/>
    </source>
</evidence>